<name>A3IWL7_9CHRO</name>
<sequence>MNTEYHVKLIQQGNRQTVPIPQELKLPTTEVIIREDNGKLIIEPYQKKSLLEVLSTLEPLEEEFPDIDQGLLPLDDINF</sequence>
<evidence type="ECO:0008006" key="3">
    <source>
        <dbReference type="Google" id="ProtNLM"/>
    </source>
</evidence>
<dbReference type="SUPFAM" id="SSF89447">
    <property type="entry name" value="AbrB/MazE/MraZ-like"/>
    <property type="match status" value="1"/>
</dbReference>
<dbReference type="PANTHER" id="PTHR37550">
    <property type="entry name" value="ANTITOXIN VAPB1"/>
    <property type="match status" value="1"/>
</dbReference>
<reference evidence="1 2" key="1">
    <citation type="submission" date="2007-03" db="EMBL/GenBank/DDBJ databases">
        <authorList>
            <person name="Stal L."/>
            <person name="Ferriera S."/>
            <person name="Johnson J."/>
            <person name="Kravitz S."/>
            <person name="Beeson K."/>
            <person name="Sutton G."/>
            <person name="Rogers Y.-H."/>
            <person name="Friedman R."/>
            <person name="Frazier M."/>
            <person name="Venter J.C."/>
        </authorList>
    </citation>
    <scope>NUCLEOTIDE SEQUENCE [LARGE SCALE GENOMIC DNA]</scope>
    <source>
        <strain evidence="1 2">CCY0110</strain>
    </source>
</reference>
<dbReference type="eggNOG" id="COG4456">
    <property type="taxonomic scope" value="Bacteria"/>
</dbReference>
<dbReference type="InterPro" id="IPR037914">
    <property type="entry name" value="SpoVT-AbrB_sf"/>
</dbReference>
<dbReference type="EMBL" id="AAXW01000053">
    <property type="protein sequence ID" value="EAZ89128.1"/>
    <property type="molecule type" value="Genomic_DNA"/>
</dbReference>
<dbReference type="InterPro" id="IPR051734">
    <property type="entry name" value="VapB_TA_antitoxins"/>
</dbReference>
<comment type="caution">
    <text evidence="1">The sequence shown here is derived from an EMBL/GenBank/DDBJ whole genome shotgun (WGS) entry which is preliminary data.</text>
</comment>
<dbReference type="OrthoDB" id="573584at2"/>
<dbReference type="AlphaFoldDB" id="A3IWL7"/>
<gene>
    <name evidence="1" type="ORF">CY0110_12052</name>
</gene>
<organism evidence="1 2">
    <name type="scientific">Crocosphaera chwakensis CCY0110</name>
    <dbReference type="NCBI Taxonomy" id="391612"/>
    <lineage>
        <taxon>Bacteria</taxon>
        <taxon>Bacillati</taxon>
        <taxon>Cyanobacteriota</taxon>
        <taxon>Cyanophyceae</taxon>
        <taxon>Oscillatoriophycideae</taxon>
        <taxon>Chroococcales</taxon>
        <taxon>Aphanothecaceae</taxon>
        <taxon>Crocosphaera</taxon>
        <taxon>Crocosphaera chwakensis</taxon>
    </lineage>
</organism>
<dbReference type="Proteomes" id="UP000003781">
    <property type="component" value="Unassembled WGS sequence"/>
</dbReference>
<evidence type="ECO:0000313" key="2">
    <source>
        <dbReference type="Proteomes" id="UP000003781"/>
    </source>
</evidence>
<dbReference type="Gene3D" id="2.10.260.10">
    <property type="match status" value="1"/>
</dbReference>
<dbReference type="RefSeq" id="WP_008277774.1">
    <property type="nucleotide sequence ID" value="NZ_AAXW01000053.1"/>
</dbReference>
<protein>
    <recommendedName>
        <fullName evidence="3">Virulence-associated protein VapB-like protein</fullName>
    </recommendedName>
</protein>
<evidence type="ECO:0000313" key="1">
    <source>
        <dbReference type="EMBL" id="EAZ89128.1"/>
    </source>
</evidence>
<proteinExistence type="predicted"/>
<dbReference type="PANTHER" id="PTHR37550:SF1">
    <property type="entry name" value="SSL1300 PROTEIN"/>
    <property type="match status" value="1"/>
</dbReference>
<keyword evidence="2" id="KW-1185">Reference proteome</keyword>
<accession>A3IWL7</accession>